<reference evidence="1" key="1">
    <citation type="submission" date="2022-03" db="EMBL/GenBank/DDBJ databases">
        <authorList>
            <person name="Sayadi A."/>
        </authorList>
    </citation>
    <scope>NUCLEOTIDE SEQUENCE</scope>
</reference>
<comment type="caution">
    <text evidence="1">The sequence shown here is derived from an EMBL/GenBank/DDBJ whole genome shotgun (WGS) entry which is preliminary data.</text>
</comment>
<dbReference type="Proteomes" id="UP001152888">
    <property type="component" value="Unassembled WGS sequence"/>
</dbReference>
<dbReference type="AlphaFoldDB" id="A0A9P0P0J6"/>
<gene>
    <name evidence="1" type="ORF">ACAOBT_LOCUS6777</name>
</gene>
<proteinExistence type="predicted"/>
<name>A0A9P0P0J6_ACAOB</name>
<protein>
    <submittedName>
        <fullName evidence="1">Uncharacterized protein</fullName>
    </submittedName>
</protein>
<evidence type="ECO:0000313" key="2">
    <source>
        <dbReference type="Proteomes" id="UP001152888"/>
    </source>
</evidence>
<organism evidence="1 2">
    <name type="scientific">Acanthoscelides obtectus</name>
    <name type="common">Bean weevil</name>
    <name type="synonym">Bruchus obtectus</name>
    <dbReference type="NCBI Taxonomy" id="200917"/>
    <lineage>
        <taxon>Eukaryota</taxon>
        <taxon>Metazoa</taxon>
        <taxon>Ecdysozoa</taxon>
        <taxon>Arthropoda</taxon>
        <taxon>Hexapoda</taxon>
        <taxon>Insecta</taxon>
        <taxon>Pterygota</taxon>
        <taxon>Neoptera</taxon>
        <taxon>Endopterygota</taxon>
        <taxon>Coleoptera</taxon>
        <taxon>Polyphaga</taxon>
        <taxon>Cucujiformia</taxon>
        <taxon>Chrysomeloidea</taxon>
        <taxon>Chrysomelidae</taxon>
        <taxon>Bruchinae</taxon>
        <taxon>Bruchini</taxon>
        <taxon>Acanthoscelides</taxon>
    </lineage>
</organism>
<sequence>MANASAMHCVPSRRLASALHRCCGGGKRRRGVAPHATRAGAAGVLSNVSASVDTPTRRGAFCGSIGHHRTRTPATHDIHHIAPYCPPTPSQNFLHPATVPLDDMRQCRSEWSAAGHHQLLHCNLPRLHPHPLSIVRQKRIA</sequence>
<keyword evidence="2" id="KW-1185">Reference proteome</keyword>
<evidence type="ECO:0000313" key="1">
    <source>
        <dbReference type="EMBL" id="CAH1966320.1"/>
    </source>
</evidence>
<accession>A0A9P0P0J6</accession>
<dbReference type="EMBL" id="CAKOFQ010006732">
    <property type="protein sequence ID" value="CAH1966320.1"/>
    <property type="molecule type" value="Genomic_DNA"/>
</dbReference>